<dbReference type="GO" id="GO:0034993">
    <property type="term" value="C:meiotic nuclear membrane microtubule tethering complex"/>
    <property type="evidence" value="ECO:0007669"/>
    <property type="project" value="TreeGrafter"/>
</dbReference>
<proteinExistence type="predicted"/>
<evidence type="ECO:0000256" key="1">
    <source>
        <dbReference type="ARBA" id="ARBA00004370"/>
    </source>
</evidence>
<dbReference type="OMA" id="CNANKEV"/>
<dbReference type="InterPro" id="IPR045119">
    <property type="entry name" value="SUN1-5"/>
</dbReference>
<dbReference type="GO" id="GO:0043495">
    <property type="term" value="F:protein-membrane adaptor activity"/>
    <property type="evidence" value="ECO:0007669"/>
    <property type="project" value="TreeGrafter"/>
</dbReference>
<evidence type="ECO:0000256" key="5">
    <source>
        <dbReference type="ARBA" id="ARBA00023136"/>
    </source>
</evidence>
<evidence type="ECO:0000313" key="7">
    <source>
        <dbReference type="EMBL" id="EFN86429.1"/>
    </source>
</evidence>
<evidence type="ECO:0000256" key="2">
    <source>
        <dbReference type="ARBA" id="ARBA00022692"/>
    </source>
</evidence>
<dbReference type="STRING" id="610380.E2BD04"/>
<feature type="domain" description="SUN" evidence="6">
    <location>
        <begin position="235"/>
        <end position="398"/>
    </location>
</feature>
<keyword evidence="3" id="KW-1133">Transmembrane helix</keyword>
<keyword evidence="4" id="KW-0175">Coiled coil</keyword>
<reference evidence="7 8" key="1">
    <citation type="journal article" date="2010" name="Science">
        <title>Genomic comparison of the ants Camponotus floridanus and Harpegnathos saltator.</title>
        <authorList>
            <person name="Bonasio R."/>
            <person name="Zhang G."/>
            <person name="Ye C."/>
            <person name="Mutti N.S."/>
            <person name="Fang X."/>
            <person name="Qin N."/>
            <person name="Donahue G."/>
            <person name="Yang P."/>
            <person name="Li Q."/>
            <person name="Li C."/>
            <person name="Zhang P."/>
            <person name="Huang Z."/>
            <person name="Berger S.L."/>
            <person name="Reinberg D."/>
            <person name="Wang J."/>
            <person name="Liebig J."/>
        </authorList>
    </citation>
    <scope>NUCLEOTIDE SEQUENCE [LARGE SCALE GENOMIC DNA]</scope>
    <source>
        <strain evidence="7 8">R22 G/1</strain>
    </source>
</reference>
<protein>
    <submittedName>
        <fullName evidence="7">Protein unc-84-like protein A</fullName>
    </submittedName>
</protein>
<dbReference type="PROSITE" id="PS51469">
    <property type="entry name" value="SUN"/>
    <property type="match status" value="1"/>
</dbReference>
<dbReference type="EMBL" id="GL447495">
    <property type="protein sequence ID" value="EFN86429.1"/>
    <property type="molecule type" value="Genomic_DNA"/>
</dbReference>
<organism evidence="8">
    <name type="scientific">Harpegnathos saltator</name>
    <name type="common">Jerdon's jumping ant</name>
    <dbReference type="NCBI Taxonomy" id="610380"/>
    <lineage>
        <taxon>Eukaryota</taxon>
        <taxon>Metazoa</taxon>
        <taxon>Ecdysozoa</taxon>
        <taxon>Arthropoda</taxon>
        <taxon>Hexapoda</taxon>
        <taxon>Insecta</taxon>
        <taxon>Pterygota</taxon>
        <taxon>Neoptera</taxon>
        <taxon>Endopterygota</taxon>
        <taxon>Hymenoptera</taxon>
        <taxon>Apocrita</taxon>
        <taxon>Aculeata</taxon>
        <taxon>Formicoidea</taxon>
        <taxon>Formicidae</taxon>
        <taxon>Ponerinae</taxon>
        <taxon>Ponerini</taxon>
        <taxon>Harpegnathos</taxon>
    </lineage>
</organism>
<dbReference type="Gene3D" id="2.60.120.260">
    <property type="entry name" value="Galactose-binding domain-like"/>
    <property type="match status" value="1"/>
</dbReference>
<dbReference type="InterPro" id="IPR012919">
    <property type="entry name" value="SUN_dom"/>
</dbReference>
<evidence type="ECO:0000259" key="6">
    <source>
        <dbReference type="PROSITE" id="PS51469"/>
    </source>
</evidence>
<gene>
    <name evidence="7" type="ORF">EAI_05267</name>
</gene>
<keyword evidence="8" id="KW-1185">Reference proteome</keyword>
<accession>E2BD04</accession>
<dbReference type="OrthoDB" id="342281at2759"/>
<dbReference type="Proteomes" id="UP000008237">
    <property type="component" value="Unassembled WGS sequence"/>
</dbReference>
<dbReference type="FunCoup" id="E2BD04">
    <property type="interactions" value="1"/>
</dbReference>
<dbReference type="FunFam" id="2.60.120.260:FF:000009">
    <property type="entry name" value="SUN domain-containing protein 1 isoform X1"/>
    <property type="match status" value="1"/>
</dbReference>
<dbReference type="AlphaFoldDB" id="E2BD04"/>
<comment type="subcellular location">
    <subcellularLocation>
        <location evidence="1">Membrane</location>
    </subcellularLocation>
</comment>
<name>E2BD04_HARSA</name>
<dbReference type="PANTHER" id="PTHR12911:SF8">
    <property type="entry name" value="KLAROID PROTEIN-RELATED"/>
    <property type="match status" value="1"/>
</dbReference>
<evidence type="ECO:0000256" key="3">
    <source>
        <dbReference type="ARBA" id="ARBA00022989"/>
    </source>
</evidence>
<evidence type="ECO:0000313" key="8">
    <source>
        <dbReference type="Proteomes" id="UP000008237"/>
    </source>
</evidence>
<dbReference type="PANTHER" id="PTHR12911">
    <property type="entry name" value="SAD1/UNC-84-LIKE PROTEIN-RELATED"/>
    <property type="match status" value="1"/>
</dbReference>
<keyword evidence="5" id="KW-0472">Membrane</keyword>
<sequence length="398" mass="45808">MKCIPGCWCMAEYLSLFPAITNVPETTTEKVLPNIQWKNRESRKVGEKLVDNDGTLIDRVATLEKEQIYQMEYLMNVTQILEDYKRSDVDFQKKYNDKITHVANKLDISELSNVLNNELKIIRHEFEKLHNLYAELKSCCNANKEVIANVDTEEHVEKILSGYFPPGTSKEDLAKNIQRILASRGGADRAVLSNNADDTSVSISEEHVRKIVKEILRIYDADKTGQVDYALESAGGQIISTRCTQRYDIKSRAFSLFGFTLYYESNNPRTVIQGNALQPGACWAFQDFPGYLLIQLRCVIYVTGFTLEHVSSLILPNENMSSAPKKFDVWGLTDENDPEPMRFGDYEFTYSEDNLQYFPVQNTEIKRPYEFIELRIHSNHGQLDYTCLYRFRVHGRPA</sequence>
<evidence type="ECO:0000256" key="4">
    <source>
        <dbReference type="ARBA" id="ARBA00023054"/>
    </source>
</evidence>
<dbReference type="InParanoid" id="E2BD04"/>
<keyword evidence="2" id="KW-0812">Transmembrane</keyword>
<dbReference type="Pfam" id="PF07738">
    <property type="entry name" value="Sad1_UNC"/>
    <property type="match status" value="1"/>
</dbReference>